<organism evidence="1 2">
    <name type="scientific">Novosphingobium cyanobacteriorum</name>
    <dbReference type="NCBI Taxonomy" id="3024215"/>
    <lineage>
        <taxon>Bacteria</taxon>
        <taxon>Pseudomonadati</taxon>
        <taxon>Pseudomonadota</taxon>
        <taxon>Alphaproteobacteria</taxon>
        <taxon>Sphingomonadales</taxon>
        <taxon>Sphingomonadaceae</taxon>
        <taxon>Novosphingobium</taxon>
    </lineage>
</organism>
<gene>
    <name evidence="1" type="ORF">POM99_15220</name>
</gene>
<comment type="caution">
    <text evidence="1">The sequence shown here is derived from an EMBL/GenBank/DDBJ whole genome shotgun (WGS) entry which is preliminary data.</text>
</comment>
<accession>A0ABT6CL38</accession>
<reference evidence="1 2" key="1">
    <citation type="submission" date="2023-03" db="EMBL/GenBank/DDBJ databases">
        <title>Novosphingobium cyanobacteriorum sp. nov., isolated from a eutrophic reservoir during the Microcystis bloom period.</title>
        <authorList>
            <person name="Kang M."/>
            <person name="Le V."/>
            <person name="Ko S.-R."/>
            <person name="Lee S.-A."/>
            <person name="Ahn C.-Y."/>
        </authorList>
    </citation>
    <scope>NUCLEOTIDE SEQUENCE [LARGE SCALE GENOMIC DNA]</scope>
    <source>
        <strain evidence="1 2">HBC54</strain>
    </source>
</reference>
<dbReference type="EMBL" id="JAROCY010000014">
    <property type="protein sequence ID" value="MDF8334557.1"/>
    <property type="molecule type" value="Genomic_DNA"/>
</dbReference>
<protein>
    <submittedName>
        <fullName evidence="1">Uncharacterized protein</fullName>
    </submittedName>
</protein>
<name>A0ABT6CL38_9SPHN</name>
<proteinExistence type="predicted"/>
<sequence length="135" mass="15638">MESVMSQHYLIVAVLQEMDRLTSKLRNIVEVQPEDWKEGYTSYRRQLGLSITEMVKLAKHDLGMSREDARTLKAEFEACRAAIARHQEAYPMETLVLSAPGFVESFNRVDACFLGFRATMQRLIERYQVEFEGID</sequence>
<keyword evidence="2" id="KW-1185">Reference proteome</keyword>
<evidence type="ECO:0000313" key="2">
    <source>
        <dbReference type="Proteomes" id="UP001222770"/>
    </source>
</evidence>
<dbReference type="Proteomes" id="UP001222770">
    <property type="component" value="Unassembled WGS sequence"/>
</dbReference>
<evidence type="ECO:0000313" key="1">
    <source>
        <dbReference type="EMBL" id="MDF8334557.1"/>
    </source>
</evidence>